<accession>A0A1I2TXL5</accession>
<dbReference type="AlphaFoldDB" id="A0A1I2TXL5"/>
<name>A0A1I2TXL5_9CORY</name>
<feature type="chain" id="PRO_5011606664" description="Secreted protein" evidence="1">
    <location>
        <begin position="29"/>
        <end position="76"/>
    </location>
</feature>
<evidence type="ECO:0000313" key="2">
    <source>
        <dbReference type="EMBL" id="SFG69584.1"/>
    </source>
</evidence>
<sequence length="76" mass="8543">MKNRKLYLPIIVAAAIATSAMSSPTASAAGSWHGPYDSYPACAFASGQDNPFMFINLKVPCERHNDGKWWYQTRWF</sequence>
<evidence type="ECO:0000256" key="1">
    <source>
        <dbReference type="SAM" id="SignalP"/>
    </source>
</evidence>
<reference evidence="2 3" key="1">
    <citation type="submission" date="2016-10" db="EMBL/GenBank/DDBJ databases">
        <authorList>
            <person name="de Groot N.N."/>
        </authorList>
    </citation>
    <scope>NUCLEOTIDE SEQUENCE [LARGE SCALE GENOMIC DNA]</scope>
    <source>
        <strain>J11</strain>
        <strain evidence="3">PG 39</strain>
    </source>
</reference>
<dbReference type="STRING" id="185761.SAMN05660282_01667"/>
<dbReference type="EMBL" id="FOPJ01000010">
    <property type="protein sequence ID" value="SFG69584.1"/>
    <property type="molecule type" value="Genomic_DNA"/>
</dbReference>
<feature type="signal peptide" evidence="1">
    <location>
        <begin position="1"/>
        <end position="28"/>
    </location>
</feature>
<gene>
    <name evidence="2" type="ORF">SAMN05660282_01667</name>
</gene>
<keyword evidence="1" id="KW-0732">Signal</keyword>
<protein>
    <recommendedName>
        <fullName evidence="4">Secreted protein</fullName>
    </recommendedName>
</protein>
<keyword evidence="3" id="KW-1185">Reference proteome</keyword>
<dbReference type="Proteomes" id="UP000199065">
    <property type="component" value="Unassembled WGS sequence"/>
</dbReference>
<proteinExistence type="predicted"/>
<organism evidence="2 3">
    <name type="scientific">Corynebacterium spheniscorum</name>
    <dbReference type="NCBI Taxonomy" id="185761"/>
    <lineage>
        <taxon>Bacteria</taxon>
        <taxon>Bacillati</taxon>
        <taxon>Actinomycetota</taxon>
        <taxon>Actinomycetes</taxon>
        <taxon>Mycobacteriales</taxon>
        <taxon>Corynebacteriaceae</taxon>
        <taxon>Corynebacterium</taxon>
    </lineage>
</organism>
<evidence type="ECO:0008006" key="4">
    <source>
        <dbReference type="Google" id="ProtNLM"/>
    </source>
</evidence>
<evidence type="ECO:0000313" key="3">
    <source>
        <dbReference type="Proteomes" id="UP000199065"/>
    </source>
</evidence>